<organism evidence="2 3">
    <name type="scientific">Purpureocillium lilacinum</name>
    <name type="common">Paecilomyces lilacinus</name>
    <dbReference type="NCBI Taxonomy" id="33203"/>
    <lineage>
        <taxon>Eukaryota</taxon>
        <taxon>Fungi</taxon>
        <taxon>Dikarya</taxon>
        <taxon>Ascomycota</taxon>
        <taxon>Pezizomycotina</taxon>
        <taxon>Sordariomycetes</taxon>
        <taxon>Hypocreomycetidae</taxon>
        <taxon>Hypocreales</taxon>
        <taxon>Ophiocordycipitaceae</taxon>
        <taxon>Purpureocillium</taxon>
    </lineage>
</organism>
<accession>A0A179GIM3</accession>
<evidence type="ECO:0000313" key="2">
    <source>
        <dbReference type="EMBL" id="OAQ77706.1"/>
    </source>
</evidence>
<dbReference type="Proteomes" id="UP000078240">
    <property type="component" value="Unassembled WGS sequence"/>
</dbReference>
<comment type="caution">
    <text evidence="2">The sequence shown here is derived from an EMBL/GenBank/DDBJ whole genome shotgun (WGS) entry which is preliminary data.</text>
</comment>
<feature type="region of interest" description="Disordered" evidence="1">
    <location>
        <begin position="1"/>
        <end position="39"/>
    </location>
</feature>
<protein>
    <submittedName>
        <fullName evidence="2">Uncharacterized protein</fullName>
    </submittedName>
</protein>
<feature type="region of interest" description="Disordered" evidence="1">
    <location>
        <begin position="255"/>
        <end position="279"/>
    </location>
</feature>
<feature type="region of interest" description="Disordered" evidence="1">
    <location>
        <begin position="106"/>
        <end position="172"/>
    </location>
</feature>
<name>A0A179GIM3_PURLI</name>
<evidence type="ECO:0000313" key="3">
    <source>
        <dbReference type="Proteomes" id="UP000078240"/>
    </source>
</evidence>
<feature type="compositionally biased region" description="Basic and acidic residues" evidence="1">
    <location>
        <begin position="267"/>
        <end position="279"/>
    </location>
</feature>
<reference evidence="2 3" key="1">
    <citation type="submission" date="2016-01" db="EMBL/GenBank/DDBJ databases">
        <title>Biosynthesis of antibiotic leucinostatins and their inhibition on Phytophthora in bio-control Purpureocillium lilacinum.</title>
        <authorList>
            <person name="Wang G."/>
            <person name="Liu Z."/>
            <person name="Lin R."/>
            <person name="Li E."/>
            <person name="Mao Z."/>
            <person name="Ling J."/>
            <person name="Yin W."/>
            <person name="Xie B."/>
        </authorList>
    </citation>
    <scope>NUCLEOTIDE SEQUENCE [LARGE SCALE GENOMIC DNA]</scope>
    <source>
        <strain evidence="2">PLBJ-1</strain>
    </source>
</reference>
<sequence>MDKCREGCTPRHRPRGAADGAEPRAVRRQPGAKRGREHFSARHGSRQCIMVHALWAHVHCLDVAAVAAAAVLSGNEHVGPCFFCCTTRHVFQVRLAVLLAGPTVPPVPRTRSVASERQCSGTAATQTQTSTRPAVKGRWPSGCEHARHAKRKKPPSAAQLPSQLGNRERPRPRRQGLFAVGQEWLCACRVVVRTVQCRNIACLLAVQPTIWGDAVETDRRSCHRVSSSTKGPRYGGAVDLSSDAVLWRSCQATASRTPTWSGPARSRALEDYARPSEHP</sequence>
<feature type="compositionally biased region" description="Low complexity" evidence="1">
    <location>
        <begin position="120"/>
        <end position="131"/>
    </location>
</feature>
<dbReference type="AlphaFoldDB" id="A0A179GIM3"/>
<gene>
    <name evidence="2" type="ORF">VFPBJ_08178</name>
</gene>
<proteinExistence type="predicted"/>
<dbReference type="EMBL" id="LSBH01000006">
    <property type="protein sequence ID" value="OAQ77706.1"/>
    <property type="molecule type" value="Genomic_DNA"/>
</dbReference>
<feature type="compositionally biased region" description="Basic residues" evidence="1">
    <location>
        <begin position="26"/>
        <end position="39"/>
    </location>
</feature>
<evidence type="ECO:0000256" key="1">
    <source>
        <dbReference type="SAM" id="MobiDB-lite"/>
    </source>
</evidence>